<reference evidence="15" key="2">
    <citation type="submission" date="2023-05" db="EMBL/GenBank/DDBJ databases">
        <title>Genomic Catalog of Human Bladder Bacteria.</title>
        <authorList>
            <person name="Du J."/>
        </authorList>
    </citation>
    <scope>NUCLEOTIDE SEQUENCE</scope>
    <source>
        <strain evidence="15">UMB1304A</strain>
    </source>
</reference>
<keyword evidence="6" id="KW-0571">Peptide transport</keyword>
<dbReference type="STRING" id="59561.AQZ59_01115"/>
<evidence type="ECO:0000256" key="12">
    <source>
        <dbReference type="RuleBase" id="RU363032"/>
    </source>
</evidence>
<dbReference type="GO" id="GO:0015833">
    <property type="term" value="P:peptide transport"/>
    <property type="evidence" value="ECO:0007669"/>
    <property type="project" value="UniProtKB-KW"/>
</dbReference>
<dbReference type="EMBL" id="JASPDQ010000025">
    <property type="protein sequence ID" value="MDK8602551.1"/>
    <property type="molecule type" value="Genomic_DNA"/>
</dbReference>
<feature type="domain" description="ABC transmembrane type-1" evidence="13">
    <location>
        <begin position="122"/>
        <end position="314"/>
    </location>
</feature>
<feature type="transmembrane region" description="Helical" evidence="12">
    <location>
        <begin position="157"/>
        <end position="176"/>
    </location>
</feature>
<name>A0A0W1KJC4_9ACTO</name>
<dbReference type="PANTHER" id="PTHR43386:SF2">
    <property type="entry name" value="OLIGOPEPTIDE TRANSPORT SYSTEM PERMEASE PROTEIN OPPC"/>
    <property type="match status" value="1"/>
</dbReference>
<sequence>MEHLDHTTEVVLPEQISPMADAAQLGAVRTKLAQQNAERLASTKRYSRRQIVLRRFWRNKTAVVGIIGLVIVLLVAIIGPHLTEWSYLERDRGHYLEGPSAEHLFGTDRRGRDMFAMTLEGLRKSIIIGFAVALIQTGWAALFGSAAAYFGGWVDKAATWFIDLMLVIPSFLMIAIISNRFGAENKGVFIFILLLAGFGWMLTARVVRSLTMSVKNLDYVHAAKFMSVPSGTIIVRHILPNISSLLIIDFTLGVATAVLSETSLSYFGFGIKDPQVSLGSLIGAGQASAITHPWLFLPPAVALVVMLASVNFIGDGLRDALDPSSKSGGGKA</sequence>
<dbReference type="InterPro" id="IPR000515">
    <property type="entry name" value="MetI-like"/>
</dbReference>
<protein>
    <recommendedName>
        <fullName evidence="11">Oligopeptide transport system permease protein OppC</fullName>
    </recommendedName>
</protein>
<dbReference type="PATRIC" id="fig|59561.3.peg.1105"/>
<comment type="caution">
    <text evidence="14">The sequence shown here is derived from an EMBL/GenBank/DDBJ whole genome shotgun (WGS) entry which is preliminary data.</text>
</comment>
<dbReference type="GO" id="GO:0015031">
    <property type="term" value="P:protein transport"/>
    <property type="evidence" value="ECO:0007669"/>
    <property type="project" value="UniProtKB-KW"/>
</dbReference>
<keyword evidence="7" id="KW-0653">Protein transport</keyword>
<dbReference type="Pfam" id="PF12911">
    <property type="entry name" value="OppC_N"/>
    <property type="match status" value="1"/>
</dbReference>
<keyword evidence="5 12" id="KW-0812">Transmembrane</keyword>
<dbReference type="PANTHER" id="PTHR43386">
    <property type="entry name" value="OLIGOPEPTIDE TRANSPORT SYSTEM PERMEASE PROTEIN APPC"/>
    <property type="match status" value="1"/>
</dbReference>
<feature type="transmembrane region" description="Helical" evidence="12">
    <location>
        <begin position="126"/>
        <end position="151"/>
    </location>
</feature>
<keyword evidence="8 12" id="KW-1133">Transmembrane helix</keyword>
<evidence type="ECO:0000313" key="15">
    <source>
        <dbReference type="EMBL" id="MDK8602551.1"/>
    </source>
</evidence>
<evidence type="ECO:0000259" key="13">
    <source>
        <dbReference type="PROSITE" id="PS50928"/>
    </source>
</evidence>
<evidence type="ECO:0000256" key="4">
    <source>
        <dbReference type="ARBA" id="ARBA00022519"/>
    </source>
</evidence>
<dbReference type="GO" id="GO:0005886">
    <property type="term" value="C:plasma membrane"/>
    <property type="evidence" value="ECO:0007669"/>
    <property type="project" value="UniProtKB-SubCell"/>
</dbReference>
<evidence type="ECO:0000256" key="11">
    <source>
        <dbReference type="ARBA" id="ARBA00072251"/>
    </source>
</evidence>
<keyword evidence="16" id="KW-1185">Reference proteome</keyword>
<dbReference type="AlphaFoldDB" id="A0A0W1KJC4"/>
<reference evidence="14 16" key="1">
    <citation type="submission" date="2015-11" db="EMBL/GenBank/DDBJ databases">
        <title>Draft Genome Sequence of the Type Strain Trueperella bernardiae LCDC 89-0504T, Isolated from Blood Culture.</title>
        <authorList>
            <person name="Bernier A.-M."/>
            <person name="Bernard K."/>
        </authorList>
    </citation>
    <scope>NUCLEOTIDE SEQUENCE [LARGE SCALE GENOMIC DNA]</scope>
    <source>
        <strain evidence="14 16">LCDC 89-0504</strain>
    </source>
</reference>
<dbReference type="Pfam" id="PF00528">
    <property type="entry name" value="BPD_transp_1"/>
    <property type="match status" value="1"/>
</dbReference>
<evidence type="ECO:0000256" key="3">
    <source>
        <dbReference type="ARBA" id="ARBA00022475"/>
    </source>
</evidence>
<evidence type="ECO:0000256" key="5">
    <source>
        <dbReference type="ARBA" id="ARBA00022692"/>
    </source>
</evidence>
<dbReference type="InterPro" id="IPR050366">
    <property type="entry name" value="BP-dependent_transpt_permease"/>
</dbReference>
<keyword evidence="9 12" id="KW-0472">Membrane</keyword>
<feature type="transmembrane region" description="Helical" evidence="12">
    <location>
        <begin position="246"/>
        <end position="269"/>
    </location>
</feature>
<dbReference type="OrthoDB" id="6637947at2"/>
<dbReference type="RefSeq" id="WP_082661181.1">
    <property type="nucleotide sequence ID" value="NZ_CALTZF010000009.1"/>
</dbReference>
<evidence type="ECO:0000256" key="7">
    <source>
        <dbReference type="ARBA" id="ARBA00022927"/>
    </source>
</evidence>
<evidence type="ECO:0000256" key="9">
    <source>
        <dbReference type="ARBA" id="ARBA00023136"/>
    </source>
</evidence>
<dbReference type="SUPFAM" id="SSF161098">
    <property type="entry name" value="MetI-like"/>
    <property type="match status" value="1"/>
</dbReference>
<evidence type="ECO:0000313" key="16">
    <source>
        <dbReference type="Proteomes" id="UP000054404"/>
    </source>
</evidence>
<feature type="transmembrane region" description="Helical" evidence="12">
    <location>
        <begin position="294"/>
        <end position="314"/>
    </location>
</feature>
<evidence type="ECO:0000256" key="8">
    <source>
        <dbReference type="ARBA" id="ARBA00022989"/>
    </source>
</evidence>
<evidence type="ECO:0000256" key="10">
    <source>
        <dbReference type="ARBA" id="ARBA00024202"/>
    </source>
</evidence>
<keyword evidence="2 12" id="KW-0813">Transport</keyword>
<dbReference type="Gene3D" id="1.10.3720.10">
    <property type="entry name" value="MetI-like"/>
    <property type="match status" value="1"/>
</dbReference>
<dbReference type="EMBL" id="LNIZ01000004">
    <property type="protein sequence ID" value="KTF04139.1"/>
    <property type="molecule type" value="Genomic_DNA"/>
</dbReference>
<dbReference type="Proteomes" id="UP001225576">
    <property type="component" value="Unassembled WGS sequence"/>
</dbReference>
<comment type="similarity">
    <text evidence="10">Belongs to the binding-protein-dependent transport system permease family. OppBC subfamily.</text>
</comment>
<dbReference type="GO" id="GO:0055085">
    <property type="term" value="P:transmembrane transport"/>
    <property type="evidence" value="ECO:0007669"/>
    <property type="project" value="InterPro"/>
</dbReference>
<dbReference type="PROSITE" id="PS50928">
    <property type="entry name" value="ABC_TM1"/>
    <property type="match status" value="1"/>
</dbReference>
<dbReference type="InterPro" id="IPR025966">
    <property type="entry name" value="OppC_N"/>
</dbReference>
<keyword evidence="4" id="KW-0997">Cell inner membrane</keyword>
<dbReference type="InterPro" id="IPR035906">
    <property type="entry name" value="MetI-like_sf"/>
</dbReference>
<feature type="transmembrane region" description="Helical" evidence="12">
    <location>
        <begin position="188"/>
        <end position="207"/>
    </location>
</feature>
<evidence type="ECO:0000256" key="2">
    <source>
        <dbReference type="ARBA" id="ARBA00022448"/>
    </source>
</evidence>
<comment type="subcellular location">
    <subcellularLocation>
        <location evidence="1">Cell inner membrane</location>
        <topology evidence="1">Multi-pass membrane protein</topology>
    </subcellularLocation>
    <subcellularLocation>
        <location evidence="12">Cell membrane</location>
        <topology evidence="12">Multi-pass membrane protein</topology>
    </subcellularLocation>
</comment>
<organism evidence="14 16">
    <name type="scientific">Trueperella bernardiae</name>
    <dbReference type="NCBI Taxonomy" id="59561"/>
    <lineage>
        <taxon>Bacteria</taxon>
        <taxon>Bacillati</taxon>
        <taxon>Actinomycetota</taxon>
        <taxon>Actinomycetes</taxon>
        <taxon>Actinomycetales</taxon>
        <taxon>Actinomycetaceae</taxon>
        <taxon>Trueperella</taxon>
    </lineage>
</organism>
<gene>
    <name evidence="14" type="primary">oppC_2</name>
    <name evidence="14" type="ORF">AQZ59_01115</name>
    <name evidence="15" type="ORF">QP858_08785</name>
</gene>
<feature type="transmembrane region" description="Helical" evidence="12">
    <location>
        <begin position="62"/>
        <end position="82"/>
    </location>
</feature>
<evidence type="ECO:0000313" key="14">
    <source>
        <dbReference type="EMBL" id="KTF04139.1"/>
    </source>
</evidence>
<evidence type="ECO:0000256" key="1">
    <source>
        <dbReference type="ARBA" id="ARBA00004429"/>
    </source>
</evidence>
<dbReference type="Proteomes" id="UP000054404">
    <property type="component" value="Unassembled WGS sequence"/>
</dbReference>
<evidence type="ECO:0000256" key="6">
    <source>
        <dbReference type="ARBA" id="ARBA00022856"/>
    </source>
</evidence>
<proteinExistence type="inferred from homology"/>
<accession>A0A0W1KJC4</accession>
<keyword evidence="3" id="KW-1003">Cell membrane</keyword>
<dbReference type="CDD" id="cd06261">
    <property type="entry name" value="TM_PBP2"/>
    <property type="match status" value="1"/>
</dbReference>